<keyword evidence="5 8" id="KW-0863">Zinc-finger</keyword>
<evidence type="ECO:0000313" key="13">
    <source>
        <dbReference type="EMBL" id="GAV77228.1"/>
    </source>
</evidence>
<dbReference type="GO" id="GO:0008270">
    <property type="term" value="F:zinc ion binding"/>
    <property type="evidence" value="ECO:0007669"/>
    <property type="project" value="UniProtKB-KW"/>
</dbReference>
<evidence type="ECO:0000256" key="6">
    <source>
        <dbReference type="ARBA" id="ARBA00022833"/>
    </source>
</evidence>
<dbReference type="Pfam" id="PF06203">
    <property type="entry name" value="CCT"/>
    <property type="match status" value="1"/>
</dbReference>
<evidence type="ECO:0000313" key="14">
    <source>
        <dbReference type="Proteomes" id="UP000187406"/>
    </source>
</evidence>
<evidence type="ECO:0000256" key="10">
    <source>
        <dbReference type="SAM" id="MobiDB-lite"/>
    </source>
</evidence>
<evidence type="ECO:0000256" key="5">
    <source>
        <dbReference type="ARBA" id="ARBA00022771"/>
    </source>
</evidence>
<dbReference type="InParanoid" id="A0A1Q3CAV1"/>
<organism evidence="13 14">
    <name type="scientific">Cephalotus follicularis</name>
    <name type="common">Albany pitcher plant</name>
    <dbReference type="NCBI Taxonomy" id="3775"/>
    <lineage>
        <taxon>Eukaryota</taxon>
        <taxon>Viridiplantae</taxon>
        <taxon>Streptophyta</taxon>
        <taxon>Embryophyta</taxon>
        <taxon>Tracheophyta</taxon>
        <taxon>Spermatophyta</taxon>
        <taxon>Magnoliopsida</taxon>
        <taxon>eudicotyledons</taxon>
        <taxon>Gunneridae</taxon>
        <taxon>Pentapetalae</taxon>
        <taxon>rosids</taxon>
        <taxon>fabids</taxon>
        <taxon>Oxalidales</taxon>
        <taxon>Cephalotaceae</taxon>
        <taxon>Cephalotus</taxon>
    </lineage>
</organism>
<comment type="caution">
    <text evidence="13">The sequence shown here is derived from an EMBL/GenBank/DDBJ whole genome shotgun (WGS) entry which is preliminary data.</text>
</comment>
<evidence type="ECO:0000256" key="9">
    <source>
        <dbReference type="PROSITE-ProRule" id="PRU00357"/>
    </source>
</evidence>
<dbReference type="PROSITE" id="PS51017">
    <property type="entry name" value="CCT"/>
    <property type="match status" value="1"/>
</dbReference>
<evidence type="ECO:0000256" key="3">
    <source>
        <dbReference type="ARBA" id="ARBA00022723"/>
    </source>
</evidence>
<feature type="domain" description="B box-type" evidence="11">
    <location>
        <begin position="1"/>
        <end position="47"/>
    </location>
</feature>
<reference evidence="14" key="1">
    <citation type="submission" date="2016-04" db="EMBL/GenBank/DDBJ databases">
        <title>Cephalotus genome sequencing.</title>
        <authorList>
            <person name="Fukushima K."/>
            <person name="Hasebe M."/>
            <person name="Fang X."/>
        </authorList>
    </citation>
    <scope>NUCLEOTIDE SEQUENCE [LARGE SCALE GENOMIC DNA]</scope>
    <source>
        <strain evidence="14">cv. St1</strain>
    </source>
</reference>
<gene>
    <name evidence="13" type="ORF">CFOL_v3_20699</name>
</gene>
<dbReference type="AlphaFoldDB" id="A0A1Q3CAV1"/>
<sequence>MLLPCDFCTSKPATLYCSADSAKFCLSCDQQVHSANSLSSKHSRTRLCDNRKAELVSVRSSRDNLLLCQQYCDHDCFNNSSVPVEGFSGCPSAIELAYVVGCDSKVDSFLDLNSGSCMADPEMMNFQEHIVPESGESSVSSVLGRCEREKQEGYEKLVEIRKREVVRMSDGAKVEPWMLSSISGQQINLESLEMEDEVKAEFMHQQMPCASLLMLPNDVDLRESDPVAEADLMRDCNPALKVPQIWDFQQGRSWDCEEPGPKETRFCANDSYLITKNYSGQTEDTFMTTTHQALQSMYKMDCSSVCEDSMPNNKYSNQPLSSSGTTEEESNNLPVRRSLPESRNVHVMEQPLLLAVGETSVCAKPIIDLEVLAQNRDKAMRRYKEKKKNRRFDKCIRYESRKARADTRKREKGRFVKASESPDVEV</sequence>
<feature type="region of interest" description="Disordered" evidence="10">
    <location>
        <begin position="402"/>
        <end position="426"/>
    </location>
</feature>
<evidence type="ECO:0000256" key="2">
    <source>
        <dbReference type="ARBA" id="ARBA00010024"/>
    </source>
</evidence>
<dbReference type="PANTHER" id="PTHR31717:SF65">
    <property type="entry name" value="ZINC FINGER PROTEIN CONSTANS-LIKE 14-LIKE"/>
    <property type="match status" value="1"/>
</dbReference>
<dbReference type="PANTHER" id="PTHR31717">
    <property type="entry name" value="ZINC FINGER PROTEIN CONSTANS-LIKE 10"/>
    <property type="match status" value="1"/>
</dbReference>
<evidence type="ECO:0000259" key="12">
    <source>
        <dbReference type="PROSITE" id="PS51017"/>
    </source>
</evidence>
<proteinExistence type="inferred from homology"/>
<dbReference type="SMART" id="SM00336">
    <property type="entry name" value="BBOX"/>
    <property type="match status" value="1"/>
</dbReference>
<comment type="similarity">
    <text evidence="2">Belongs to the CONSTANS family.</text>
</comment>
<accession>A0A1Q3CAV1</accession>
<feature type="region of interest" description="Disordered" evidence="10">
    <location>
        <begin position="313"/>
        <end position="341"/>
    </location>
</feature>
<evidence type="ECO:0000256" key="1">
    <source>
        <dbReference type="ARBA" id="ARBA00004123"/>
    </source>
</evidence>
<dbReference type="GO" id="GO:0006355">
    <property type="term" value="P:regulation of DNA-templated transcription"/>
    <property type="evidence" value="ECO:0007669"/>
    <property type="project" value="UniProtKB-ARBA"/>
</dbReference>
<comment type="subcellular location">
    <subcellularLocation>
        <location evidence="1 9">Nucleus</location>
    </subcellularLocation>
</comment>
<keyword evidence="4" id="KW-0677">Repeat</keyword>
<name>A0A1Q3CAV1_CEPFO</name>
<dbReference type="CDD" id="cd19821">
    <property type="entry name" value="Bbox1_BBX-like"/>
    <property type="match status" value="1"/>
</dbReference>
<dbReference type="Pfam" id="PF00643">
    <property type="entry name" value="zf-B_box"/>
    <property type="match status" value="1"/>
</dbReference>
<dbReference type="Proteomes" id="UP000187406">
    <property type="component" value="Unassembled WGS sequence"/>
</dbReference>
<protein>
    <submittedName>
        <fullName evidence="13">Zf-B_box domain-containing protein/CCT domain-containing protein</fullName>
    </submittedName>
</protein>
<dbReference type="EMBL" id="BDDD01001591">
    <property type="protein sequence ID" value="GAV77228.1"/>
    <property type="molecule type" value="Genomic_DNA"/>
</dbReference>
<feature type="domain" description="CCT" evidence="12">
    <location>
        <begin position="376"/>
        <end position="418"/>
    </location>
</feature>
<keyword evidence="14" id="KW-1185">Reference proteome</keyword>
<evidence type="ECO:0000256" key="4">
    <source>
        <dbReference type="ARBA" id="ARBA00022737"/>
    </source>
</evidence>
<evidence type="ECO:0000256" key="7">
    <source>
        <dbReference type="ARBA" id="ARBA00023242"/>
    </source>
</evidence>
<dbReference type="InterPro" id="IPR000315">
    <property type="entry name" value="Znf_B-box"/>
</dbReference>
<dbReference type="InterPro" id="IPR049808">
    <property type="entry name" value="CONSTANS-like_Bbox1"/>
</dbReference>
<keyword evidence="3" id="KW-0479">Metal-binding</keyword>
<dbReference type="InterPro" id="IPR010402">
    <property type="entry name" value="CCT_domain"/>
</dbReference>
<evidence type="ECO:0000259" key="11">
    <source>
        <dbReference type="PROSITE" id="PS50119"/>
    </source>
</evidence>
<keyword evidence="6" id="KW-0862">Zinc</keyword>
<dbReference type="PROSITE" id="PS50119">
    <property type="entry name" value="ZF_BBOX"/>
    <property type="match status" value="1"/>
</dbReference>
<evidence type="ECO:0000256" key="8">
    <source>
        <dbReference type="PROSITE-ProRule" id="PRU00024"/>
    </source>
</evidence>
<dbReference type="OrthoDB" id="153872at2759"/>
<dbReference type="GO" id="GO:0005634">
    <property type="term" value="C:nucleus"/>
    <property type="evidence" value="ECO:0007669"/>
    <property type="project" value="UniProtKB-SubCell"/>
</dbReference>
<keyword evidence="7 9" id="KW-0539">Nucleus</keyword>